<dbReference type="EMBL" id="PPXC01000016">
    <property type="protein sequence ID" value="POH72216.1"/>
    <property type="molecule type" value="Genomic_DNA"/>
</dbReference>
<name>A0A2S3ZSH4_ARTGL</name>
<dbReference type="InterPro" id="IPR016040">
    <property type="entry name" value="NAD(P)-bd_dom"/>
</dbReference>
<feature type="domain" description="NAD(P)-binding" evidence="1">
    <location>
        <begin position="7"/>
        <end position="152"/>
    </location>
</feature>
<dbReference type="AlphaFoldDB" id="A0A2S3ZSH4"/>
<organism evidence="2 3">
    <name type="scientific">Arthrobacter glacialis</name>
    <dbReference type="NCBI Taxonomy" id="1664"/>
    <lineage>
        <taxon>Bacteria</taxon>
        <taxon>Bacillati</taxon>
        <taxon>Actinomycetota</taxon>
        <taxon>Actinomycetes</taxon>
        <taxon>Micrococcales</taxon>
        <taxon>Micrococcaceae</taxon>
        <taxon>Arthrobacter</taxon>
    </lineage>
</organism>
<gene>
    <name evidence="2" type="ORF">CVS27_17150</name>
</gene>
<dbReference type="GO" id="GO:0005737">
    <property type="term" value="C:cytoplasm"/>
    <property type="evidence" value="ECO:0007669"/>
    <property type="project" value="TreeGrafter"/>
</dbReference>
<dbReference type="SUPFAM" id="SSF51735">
    <property type="entry name" value="NAD(P)-binding Rossmann-fold domains"/>
    <property type="match status" value="1"/>
</dbReference>
<protein>
    <recommendedName>
        <fullName evidence="1">NAD(P)-binding domain-containing protein</fullName>
    </recommendedName>
</protein>
<proteinExistence type="predicted"/>
<dbReference type="InterPro" id="IPR036291">
    <property type="entry name" value="NAD(P)-bd_dom_sf"/>
</dbReference>
<dbReference type="Gene3D" id="3.40.50.720">
    <property type="entry name" value="NAD(P)-binding Rossmann-like Domain"/>
    <property type="match status" value="1"/>
</dbReference>
<dbReference type="Proteomes" id="UP000237061">
    <property type="component" value="Unassembled WGS sequence"/>
</dbReference>
<dbReference type="InterPro" id="IPR051783">
    <property type="entry name" value="NAD(P)-dependent_oxidoreduct"/>
</dbReference>
<dbReference type="RefSeq" id="WP_103467068.1">
    <property type="nucleotide sequence ID" value="NZ_PPXC01000016.1"/>
</dbReference>
<evidence type="ECO:0000313" key="3">
    <source>
        <dbReference type="Proteomes" id="UP000237061"/>
    </source>
</evidence>
<dbReference type="PANTHER" id="PTHR48079:SF6">
    <property type="entry name" value="NAD(P)-BINDING DOMAIN-CONTAINING PROTEIN-RELATED"/>
    <property type="match status" value="1"/>
</dbReference>
<accession>A0A2S3ZSH4</accession>
<dbReference type="PANTHER" id="PTHR48079">
    <property type="entry name" value="PROTEIN YEEZ"/>
    <property type="match status" value="1"/>
</dbReference>
<sequence length="285" mass="29384">MNITLTGGTGYIGSVVLERLVERGHTVTALVRSTTSATTVTAAGAEAVVIDFTDINALSAAFAAGDAVIHTATPGDETSSDFDRRIADAALRSLAGTTKPYIQTSGIWIWGNNADITETSLIDSPAVSAWHDPIEKEILAADINATVLAPAIVYGRAGSLEHLFIPADGATSVQLVGDGSQRWTTVNVDDLADLYVLVVEQGEGLGYLVAASGQNPTVAEIAKAGAHKAAVAPESAEASRTRLSAALADALLLDQAATGSYAKSLGWKPSRPSLIASLENRSNAS</sequence>
<evidence type="ECO:0000259" key="1">
    <source>
        <dbReference type="Pfam" id="PF13460"/>
    </source>
</evidence>
<dbReference type="Pfam" id="PF13460">
    <property type="entry name" value="NAD_binding_10"/>
    <property type="match status" value="1"/>
</dbReference>
<comment type="caution">
    <text evidence="2">The sequence shown here is derived from an EMBL/GenBank/DDBJ whole genome shotgun (WGS) entry which is preliminary data.</text>
</comment>
<dbReference type="GO" id="GO:0004029">
    <property type="term" value="F:aldehyde dehydrogenase (NAD+) activity"/>
    <property type="evidence" value="ECO:0007669"/>
    <property type="project" value="TreeGrafter"/>
</dbReference>
<evidence type="ECO:0000313" key="2">
    <source>
        <dbReference type="EMBL" id="POH72216.1"/>
    </source>
</evidence>
<reference evidence="2 3" key="1">
    <citation type="submission" date="2018-01" db="EMBL/GenBank/DDBJ databases">
        <title>Arthrobacter sp. nov., from glaciers in China.</title>
        <authorList>
            <person name="Liu Q."/>
            <person name="Xin Y.-H."/>
        </authorList>
    </citation>
    <scope>NUCLEOTIDE SEQUENCE [LARGE SCALE GENOMIC DNA]</scope>
    <source>
        <strain evidence="2 3">HLT2-12-2</strain>
    </source>
</reference>
<keyword evidence="3" id="KW-1185">Reference proteome</keyword>